<dbReference type="GeneID" id="80399891"/>
<dbReference type="InterPro" id="IPR054457">
    <property type="entry name" value="PhiCb5_coat"/>
</dbReference>
<organism evidence="1 2">
    <name type="scientific">ssRNA phage SRR5466338_5</name>
    <dbReference type="NCBI Taxonomy" id="2786394"/>
    <lineage>
        <taxon>Viruses</taxon>
        <taxon>Riboviria</taxon>
        <taxon>Orthornavirae</taxon>
        <taxon>Lenarviricota</taxon>
        <taxon>Leviviricetes</taxon>
        <taxon>Timlovirales</taxon>
        <taxon>Steitzviridae</taxon>
        <taxon>Garnievirus</taxon>
        <taxon>Garnievirus lutivivens</taxon>
    </lineage>
</organism>
<keyword evidence="2" id="KW-1185">Reference proteome</keyword>
<dbReference type="Pfam" id="PF22387">
    <property type="entry name" value="PhiCb5_coat"/>
    <property type="match status" value="1"/>
</dbReference>
<evidence type="ECO:0000313" key="2">
    <source>
        <dbReference type="Proteomes" id="UP000682531"/>
    </source>
</evidence>
<dbReference type="RefSeq" id="YP_010771491.1">
    <property type="nucleotide sequence ID" value="NC_074298.1"/>
</dbReference>
<dbReference type="Gene3D" id="2.40.160.220">
    <property type="match status" value="1"/>
</dbReference>
<proteinExistence type="predicted"/>
<dbReference type="KEGG" id="vg:80399891"/>
<protein>
    <submittedName>
        <fullName evidence="1">Coat protein</fullName>
    </submittedName>
</protein>
<dbReference type="Proteomes" id="UP000682531">
    <property type="component" value="Segment"/>
</dbReference>
<gene>
    <name evidence="1" type="primary">SRR5466338_5_2</name>
</gene>
<dbReference type="GO" id="GO:0019028">
    <property type="term" value="C:viral capsid"/>
    <property type="evidence" value="ECO:0007669"/>
    <property type="project" value="UniProtKB-KW"/>
</dbReference>
<keyword evidence="1" id="KW-0946">Virion</keyword>
<name>A0A8S5L3X2_9VIRU</name>
<accession>A0A8S5L3X2</accession>
<dbReference type="EMBL" id="BK014084">
    <property type="protein sequence ID" value="DAD52369.1"/>
    <property type="molecule type" value="Genomic_RNA"/>
</dbReference>
<reference evidence="1" key="1">
    <citation type="submission" date="2020-09" db="EMBL/GenBank/DDBJ databases">
        <title>Leviviricetes taxonomy.</title>
        <authorList>
            <person name="Stockdale S.R."/>
            <person name="Callanan J."/>
            <person name="Adriaenssens E.M."/>
            <person name="Kuhn J.H."/>
            <person name="Rumnieks J."/>
            <person name="Shkoporov A."/>
            <person name="Draper L.A."/>
            <person name="Ross P."/>
            <person name="Hill C."/>
        </authorList>
    </citation>
    <scope>NUCLEOTIDE SEQUENCE</scope>
</reference>
<keyword evidence="1" id="KW-0167">Capsid protein</keyword>
<evidence type="ECO:0000313" key="1">
    <source>
        <dbReference type="EMBL" id="DAD52369.1"/>
    </source>
</evidence>
<sequence length="125" mass="14162">MAFEATLDITINGVTKSLKRIADNGYTSEYMLRSATDEYRCYIRHSIVKPKKVLAPLYRDVERHNMEWVHRVFATSTTPEVVRRCYSVYEVFQGDDFTASKNFVVGALAKSGSAGLVDDMLNLLS</sequence>